<dbReference type="EMBL" id="JAJJMB010002922">
    <property type="protein sequence ID" value="KAI3950102.1"/>
    <property type="molecule type" value="Genomic_DNA"/>
</dbReference>
<evidence type="ECO:0008006" key="12">
    <source>
        <dbReference type="Google" id="ProtNLM"/>
    </source>
</evidence>
<feature type="active site" evidence="8">
    <location>
        <position position="211"/>
    </location>
</feature>
<keyword evidence="11" id="KW-1185">Reference proteome</keyword>
<evidence type="ECO:0000256" key="8">
    <source>
        <dbReference type="PROSITE-ProRule" id="PRU10052"/>
    </source>
</evidence>
<dbReference type="SMART" id="SM00710">
    <property type="entry name" value="PbH1"/>
    <property type="match status" value="3"/>
</dbReference>
<evidence type="ECO:0000256" key="2">
    <source>
        <dbReference type="ARBA" id="ARBA00008834"/>
    </source>
</evidence>
<dbReference type="InterPro" id="IPR006626">
    <property type="entry name" value="PbH1"/>
</dbReference>
<accession>A0AAD4TCP3</accession>
<sequence>MEYRAIGNGITDDYQAFLNAWTRICETVGTSATLVIPKGKTFLVSRISFDGPCALQNPFVQVDGDIVAPTREGWGVKRPSDRWITFNNVNGLTITGSGHINGQGSTWWNMRDKNRPSALTLSNCNNCQLSWLTHVNSQRNHISICDCNNVVISHINIIAPEDSPNTDGIDISLSQNIRIEHSSIGTGDDCVAINGGCKFINITDLNCGPGHGISIGSLGGDGRKDTVEEVHVQNVHFSGTMNGARIKTWEGGQGFARNISFDQITLAEVYNPIVIDQHYFSDHRTVEASAVAIRDVTFSGIRGTSTNEIVINLNCSAVVPFTSIVMNNINIQSTKSVASSDCVNARGTATATFPNVPCLT</sequence>
<evidence type="ECO:0000256" key="5">
    <source>
        <dbReference type="ARBA" id="ARBA00022801"/>
    </source>
</evidence>
<reference evidence="10" key="1">
    <citation type="submission" date="2022-04" db="EMBL/GenBank/DDBJ databases">
        <title>A functionally conserved STORR gene fusion in Papaver species that diverged 16.8 million years ago.</title>
        <authorList>
            <person name="Catania T."/>
        </authorList>
    </citation>
    <scope>NUCLEOTIDE SEQUENCE</scope>
    <source>
        <strain evidence="10">S-188037</strain>
    </source>
</reference>
<dbReference type="Proteomes" id="UP001202328">
    <property type="component" value="Unassembled WGS sequence"/>
</dbReference>
<dbReference type="Gene3D" id="2.160.20.10">
    <property type="entry name" value="Single-stranded right-handed beta-helix, Pectin lyase-like"/>
    <property type="match status" value="1"/>
</dbReference>
<dbReference type="GO" id="GO:0004650">
    <property type="term" value="F:polygalacturonase activity"/>
    <property type="evidence" value="ECO:0007669"/>
    <property type="project" value="InterPro"/>
</dbReference>
<dbReference type="AlphaFoldDB" id="A0AAD4TCP3"/>
<comment type="subcellular location">
    <subcellularLocation>
        <location evidence="1">Secreted</location>
        <location evidence="1">Cell wall</location>
    </subcellularLocation>
</comment>
<protein>
    <recommendedName>
        <fullName evidence="12">Polygalacturonase</fullName>
    </recommendedName>
</protein>
<comment type="caution">
    <text evidence="10">The sequence shown here is derived from an EMBL/GenBank/DDBJ whole genome shotgun (WGS) entry which is preliminary data.</text>
</comment>
<comment type="similarity">
    <text evidence="2 9">Belongs to the glycosyl hydrolase 28 family.</text>
</comment>
<keyword evidence="4" id="KW-0964">Secreted</keyword>
<evidence type="ECO:0000256" key="3">
    <source>
        <dbReference type="ARBA" id="ARBA00022512"/>
    </source>
</evidence>
<evidence type="ECO:0000313" key="10">
    <source>
        <dbReference type="EMBL" id="KAI3950102.1"/>
    </source>
</evidence>
<dbReference type="InterPro" id="IPR012334">
    <property type="entry name" value="Pectin_lyas_fold"/>
</dbReference>
<dbReference type="GO" id="GO:0071555">
    <property type="term" value="P:cell wall organization"/>
    <property type="evidence" value="ECO:0007669"/>
    <property type="project" value="UniProtKB-KW"/>
</dbReference>
<proteinExistence type="inferred from homology"/>
<evidence type="ECO:0000256" key="9">
    <source>
        <dbReference type="RuleBase" id="RU361169"/>
    </source>
</evidence>
<gene>
    <name evidence="10" type="ORF">MKW98_008547</name>
</gene>
<dbReference type="InterPro" id="IPR011050">
    <property type="entry name" value="Pectin_lyase_fold/virulence"/>
</dbReference>
<keyword evidence="3" id="KW-0134">Cell wall</keyword>
<evidence type="ECO:0000256" key="6">
    <source>
        <dbReference type="ARBA" id="ARBA00023295"/>
    </source>
</evidence>
<evidence type="ECO:0000313" key="11">
    <source>
        <dbReference type="Proteomes" id="UP001202328"/>
    </source>
</evidence>
<dbReference type="Pfam" id="PF00295">
    <property type="entry name" value="Glyco_hydro_28"/>
    <property type="match status" value="1"/>
</dbReference>
<keyword evidence="5 9" id="KW-0378">Hydrolase</keyword>
<evidence type="ECO:0000256" key="4">
    <source>
        <dbReference type="ARBA" id="ARBA00022525"/>
    </source>
</evidence>
<organism evidence="10 11">
    <name type="scientific">Papaver atlanticum</name>
    <dbReference type="NCBI Taxonomy" id="357466"/>
    <lineage>
        <taxon>Eukaryota</taxon>
        <taxon>Viridiplantae</taxon>
        <taxon>Streptophyta</taxon>
        <taxon>Embryophyta</taxon>
        <taxon>Tracheophyta</taxon>
        <taxon>Spermatophyta</taxon>
        <taxon>Magnoliopsida</taxon>
        <taxon>Ranunculales</taxon>
        <taxon>Papaveraceae</taxon>
        <taxon>Papaveroideae</taxon>
        <taxon>Papaver</taxon>
    </lineage>
</organism>
<evidence type="ECO:0000256" key="1">
    <source>
        <dbReference type="ARBA" id="ARBA00004191"/>
    </source>
</evidence>
<name>A0AAD4TCP3_9MAGN</name>
<evidence type="ECO:0000256" key="7">
    <source>
        <dbReference type="ARBA" id="ARBA00023316"/>
    </source>
</evidence>
<dbReference type="GO" id="GO:0005975">
    <property type="term" value="P:carbohydrate metabolic process"/>
    <property type="evidence" value="ECO:0007669"/>
    <property type="project" value="InterPro"/>
</dbReference>
<dbReference type="PANTHER" id="PTHR31375">
    <property type="match status" value="1"/>
</dbReference>
<dbReference type="InterPro" id="IPR000743">
    <property type="entry name" value="Glyco_hydro_28"/>
</dbReference>
<keyword evidence="7" id="KW-0961">Cell wall biogenesis/degradation</keyword>
<dbReference type="PROSITE" id="PS00502">
    <property type="entry name" value="POLYGALACTURONASE"/>
    <property type="match status" value="1"/>
</dbReference>
<dbReference type="SUPFAM" id="SSF51126">
    <property type="entry name" value="Pectin lyase-like"/>
    <property type="match status" value="1"/>
</dbReference>
<keyword evidence="6 9" id="KW-0326">Glycosidase</keyword>